<dbReference type="EMBL" id="JAKROA010000003">
    <property type="protein sequence ID" value="KAL5108461.1"/>
    <property type="molecule type" value="Genomic_DNA"/>
</dbReference>
<evidence type="ECO:0000256" key="7">
    <source>
        <dbReference type="ARBA" id="ARBA00022989"/>
    </source>
</evidence>
<protein>
    <recommendedName>
        <fullName evidence="3 11">Galactosylgalactosylxylosylprotein 3-beta-glucuronosyltransferase</fullName>
        <ecNumber evidence="3 11">2.4.1.135</ecNumber>
    </recommendedName>
</protein>
<name>A0ABR4QFZ9_9CEST</name>
<evidence type="ECO:0000256" key="3">
    <source>
        <dbReference type="ARBA" id="ARBA00012641"/>
    </source>
</evidence>
<keyword evidence="8" id="KW-0472">Membrane</keyword>
<feature type="chain" id="PRO_5045478055" description="Galactosylgalactosylxylosylprotein 3-beta-glucuronosyltransferase" evidence="12">
    <location>
        <begin position="28"/>
        <end position="293"/>
    </location>
</feature>
<comment type="caution">
    <text evidence="13">The sequence shown here is derived from an EMBL/GenBank/DDBJ whole genome shotgun (WGS) entry which is preliminary data.</text>
</comment>
<feature type="signal peptide" evidence="12">
    <location>
        <begin position="1"/>
        <end position="27"/>
    </location>
</feature>
<keyword evidence="12" id="KW-0732">Signal</keyword>
<comment type="similarity">
    <text evidence="2 11">Belongs to the glycosyltransferase 43 family.</text>
</comment>
<comment type="pathway">
    <text evidence="11">Protein modification; protein glycosylation.</text>
</comment>
<dbReference type="CDD" id="cd00218">
    <property type="entry name" value="GlcAT-I"/>
    <property type="match status" value="1"/>
</dbReference>
<evidence type="ECO:0000256" key="1">
    <source>
        <dbReference type="ARBA" id="ARBA00004606"/>
    </source>
</evidence>
<keyword evidence="11" id="KW-0464">Manganese</keyword>
<comment type="catalytic activity">
    <reaction evidence="10 11">
        <text>3-O-(beta-D-galactosyl-(1-&gt;3)-beta-D-galactosyl-(1-&gt;4)-beta-D-xylosyl)-L-seryl-[protein] + UDP-alpha-D-glucuronate = 3-O-(beta-D-GlcA-(1-&gt;3)-beta-D-Gal-(1-&gt;3)-beta-D-Gal-(1-&gt;4)-beta-D-Xyl)-L-seryl-[protein] + UDP + H(+)</text>
        <dbReference type="Rhea" id="RHEA:24168"/>
        <dbReference type="Rhea" id="RHEA-COMP:12571"/>
        <dbReference type="Rhea" id="RHEA-COMP:12573"/>
        <dbReference type="ChEBI" id="CHEBI:15378"/>
        <dbReference type="ChEBI" id="CHEBI:58052"/>
        <dbReference type="ChEBI" id="CHEBI:58223"/>
        <dbReference type="ChEBI" id="CHEBI:132090"/>
        <dbReference type="ChEBI" id="CHEBI:132093"/>
        <dbReference type="EC" id="2.4.1.135"/>
    </reaction>
</comment>
<evidence type="ECO:0000256" key="11">
    <source>
        <dbReference type="RuleBase" id="RU363127"/>
    </source>
</evidence>
<organism evidence="13 14">
    <name type="scientific">Taenia crassiceps</name>
    <dbReference type="NCBI Taxonomy" id="6207"/>
    <lineage>
        <taxon>Eukaryota</taxon>
        <taxon>Metazoa</taxon>
        <taxon>Spiralia</taxon>
        <taxon>Lophotrochozoa</taxon>
        <taxon>Platyhelminthes</taxon>
        <taxon>Cestoda</taxon>
        <taxon>Eucestoda</taxon>
        <taxon>Cyclophyllidea</taxon>
        <taxon>Taeniidae</taxon>
        <taxon>Taenia</taxon>
    </lineage>
</organism>
<keyword evidence="9" id="KW-0325">Glycoprotein</keyword>
<evidence type="ECO:0000256" key="2">
    <source>
        <dbReference type="ARBA" id="ARBA00007706"/>
    </source>
</evidence>
<evidence type="ECO:0000256" key="10">
    <source>
        <dbReference type="ARBA" id="ARBA00047979"/>
    </source>
</evidence>
<dbReference type="Pfam" id="PF03360">
    <property type="entry name" value="Glyco_transf_43"/>
    <property type="match status" value="1"/>
</dbReference>
<proteinExistence type="inferred from homology"/>
<evidence type="ECO:0000313" key="13">
    <source>
        <dbReference type="EMBL" id="KAL5108461.1"/>
    </source>
</evidence>
<keyword evidence="11" id="KW-0333">Golgi apparatus</keyword>
<keyword evidence="5" id="KW-0812">Transmembrane</keyword>
<keyword evidence="11" id="KW-0479">Metal-binding</keyword>
<sequence>MAAIRIVPCLSWCVVLQCAFYRRMVAPQNSTGLPVPTIYILTATYYRLVQFAELTRMCHTLLHIENIHWVVIEDATAPSARLEDFLNRCGVSFTLLAMKTPPEQVLPPGQPRWRYARGVVQRNRGLQWLRDNFKLGRNEGVVYMADDDNTYSLRLFDEIRTTKRASTWPVAFVGRLIWEGCVTRPDHPDVIHRMQTIFKPWREFPIDMAGFAVNLRLILSHPDAKFVADPKLYGMLETNFLKKLGLQNFTDLEPKADGCKRILVWHTQTKDPDIVTLDKTKTGFQSTLLPGEL</sequence>
<keyword evidence="6 11" id="KW-0735">Signal-anchor</keyword>
<accession>A0ABR4QFZ9</accession>
<keyword evidence="14" id="KW-1185">Reference proteome</keyword>
<dbReference type="Gene3D" id="3.90.550.10">
    <property type="entry name" value="Spore Coat Polysaccharide Biosynthesis Protein SpsA, Chain A"/>
    <property type="match status" value="1"/>
</dbReference>
<gene>
    <name evidence="13" type="ORF">TcWFU_001285</name>
</gene>
<reference evidence="13 14" key="1">
    <citation type="journal article" date="2022" name="Front. Cell. Infect. Microbiol.">
        <title>The Genomes of Two Strains of Taenia crassiceps the Animal Model for the Study of Human Cysticercosis.</title>
        <authorList>
            <person name="Bobes R.J."/>
            <person name="Estrada K."/>
            <person name="Rios-Valencia D.G."/>
            <person name="Calderon-Gallegos A."/>
            <person name="de la Torre P."/>
            <person name="Carrero J.C."/>
            <person name="Sanchez-Flores A."/>
            <person name="Laclette J.P."/>
        </authorList>
    </citation>
    <scope>NUCLEOTIDE SEQUENCE [LARGE SCALE GENOMIC DNA]</scope>
    <source>
        <strain evidence="13">WFUcys</strain>
    </source>
</reference>
<evidence type="ECO:0000256" key="8">
    <source>
        <dbReference type="ARBA" id="ARBA00023136"/>
    </source>
</evidence>
<keyword evidence="7" id="KW-1133">Transmembrane helix</keyword>
<evidence type="ECO:0000313" key="14">
    <source>
        <dbReference type="Proteomes" id="UP001651158"/>
    </source>
</evidence>
<comment type="subcellular location">
    <subcellularLocation>
        <location evidence="11">Golgi apparatus membrane</location>
        <topology evidence="11">Single-pass type II membrane protein</topology>
    </subcellularLocation>
    <subcellularLocation>
        <location evidence="1">Membrane</location>
        <topology evidence="1">Single-pass type II membrane protein</topology>
    </subcellularLocation>
</comment>
<evidence type="ECO:0000256" key="9">
    <source>
        <dbReference type="ARBA" id="ARBA00023180"/>
    </source>
</evidence>
<keyword evidence="4 11" id="KW-0808">Transferase</keyword>
<evidence type="ECO:0000256" key="12">
    <source>
        <dbReference type="SAM" id="SignalP"/>
    </source>
</evidence>
<evidence type="ECO:0000256" key="6">
    <source>
        <dbReference type="ARBA" id="ARBA00022968"/>
    </source>
</evidence>
<dbReference type="PANTHER" id="PTHR10896">
    <property type="entry name" value="GALACTOSYLGALACTOSYLXYLOSYLPROTEIN 3-BETA-GLUCURONOSYLTRANSFERASE BETA-1,3-GLUCURONYLTRANSFERASE"/>
    <property type="match status" value="1"/>
</dbReference>
<evidence type="ECO:0000256" key="4">
    <source>
        <dbReference type="ARBA" id="ARBA00022679"/>
    </source>
</evidence>
<dbReference type="EC" id="2.4.1.135" evidence="3 11"/>
<dbReference type="Proteomes" id="UP001651158">
    <property type="component" value="Unassembled WGS sequence"/>
</dbReference>
<dbReference type="InterPro" id="IPR005027">
    <property type="entry name" value="Glyco_trans_43"/>
</dbReference>
<comment type="cofactor">
    <cofactor evidence="11">
        <name>Mn(2+)</name>
        <dbReference type="ChEBI" id="CHEBI:29035"/>
    </cofactor>
</comment>
<evidence type="ECO:0000256" key="5">
    <source>
        <dbReference type="ARBA" id="ARBA00022692"/>
    </source>
</evidence>
<dbReference type="PANTHER" id="PTHR10896:SF65">
    <property type="entry name" value="GALACTOSYLGALACTOSYLXYLOSYLPROTEIN 3-BETA-GLUCURONOSYLTRANSFERASE 3"/>
    <property type="match status" value="1"/>
</dbReference>
<dbReference type="InterPro" id="IPR029044">
    <property type="entry name" value="Nucleotide-diphossugar_trans"/>
</dbReference>
<dbReference type="SUPFAM" id="SSF53448">
    <property type="entry name" value="Nucleotide-diphospho-sugar transferases"/>
    <property type="match status" value="1"/>
</dbReference>